<proteinExistence type="predicted"/>
<evidence type="ECO:0000313" key="1">
    <source>
        <dbReference type="EMBL" id="KAK7502265.1"/>
    </source>
</evidence>
<dbReference type="EMBL" id="JACVVK020000027">
    <property type="protein sequence ID" value="KAK7502265.1"/>
    <property type="molecule type" value="Genomic_DNA"/>
</dbReference>
<comment type="caution">
    <text evidence="1">The sequence shown here is derived from an EMBL/GenBank/DDBJ whole genome shotgun (WGS) entry which is preliminary data.</text>
</comment>
<name>A0ABD0LRR8_9CAEN</name>
<gene>
    <name evidence="1" type="ORF">BaRGS_00006629</name>
</gene>
<reference evidence="1 2" key="1">
    <citation type="journal article" date="2023" name="Sci. Data">
        <title>Genome assembly of the Korean intertidal mud-creeper Batillaria attramentaria.</title>
        <authorList>
            <person name="Patra A.K."/>
            <person name="Ho P.T."/>
            <person name="Jun S."/>
            <person name="Lee S.J."/>
            <person name="Kim Y."/>
            <person name="Won Y.J."/>
        </authorList>
    </citation>
    <scope>NUCLEOTIDE SEQUENCE [LARGE SCALE GENOMIC DNA]</scope>
    <source>
        <strain evidence="1">Wonlab-2016</strain>
    </source>
</reference>
<evidence type="ECO:0008006" key="3">
    <source>
        <dbReference type="Google" id="ProtNLM"/>
    </source>
</evidence>
<organism evidence="1 2">
    <name type="scientific">Batillaria attramentaria</name>
    <dbReference type="NCBI Taxonomy" id="370345"/>
    <lineage>
        <taxon>Eukaryota</taxon>
        <taxon>Metazoa</taxon>
        <taxon>Spiralia</taxon>
        <taxon>Lophotrochozoa</taxon>
        <taxon>Mollusca</taxon>
        <taxon>Gastropoda</taxon>
        <taxon>Caenogastropoda</taxon>
        <taxon>Sorbeoconcha</taxon>
        <taxon>Cerithioidea</taxon>
        <taxon>Batillariidae</taxon>
        <taxon>Batillaria</taxon>
    </lineage>
</organism>
<keyword evidence="2" id="KW-1185">Reference proteome</keyword>
<dbReference type="SUPFAM" id="SSF52266">
    <property type="entry name" value="SGNH hydrolase"/>
    <property type="match status" value="1"/>
</dbReference>
<dbReference type="Gene3D" id="3.40.50.1110">
    <property type="entry name" value="SGNH hydrolase"/>
    <property type="match status" value="1"/>
</dbReference>
<protein>
    <recommendedName>
        <fullName evidence="3">SGNH hydrolase-type esterase domain-containing protein</fullName>
    </recommendedName>
</protein>
<evidence type="ECO:0000313" key="2">
    <source>
        <dbReference type="Proteomes" id="UP001519460"/>
    </source>
</evidence>
<dbReference type="AlphaFoldDB" id="A0ABD0LRR8"/>
<dbReference type="Proteomes" id="UP001519460">
    <property type="component" value="Unassembled WGS sequence"/>
</dbReference>
<accession>A0ABD0LRR8</accession>
<sequence>MQLRVAVFGHSHVRNLGAFVHEPLKMIPESFRKDTDFNCEIQFIGEGGLRVSPRTDRAKMKQAAAERRLREYRPHVLVVMLGDNDVPRWSRDPKVIADSIFDYCVSLQHQLDITAMSILSLLPRHGQAEYNRQAAFINTRLQALCHSAPSQDRFCEFQHLRSRALSCTLPTDQKYFMPDKVHLSTSGNVNLYKQVKRAVRVVAYEYRRRHRHESDTE</sequence>
<dbReference type="InterPro" id="IPR036514">
    <property type="entry name" value="SGNH_hydro_sf"/>
</dbReference>